<dbReference type="AlphaFoldDB" id="A0A8J2MUC9"/>
<dbReference type="PROSITE" id="PS50878">
    <property type="entry name" value="RT_POL"/>
    <property type="match status" value="1"/>
</dbReference>
<dbReference type="SUPFAM" id="SSF56672">
    <property type="entry name" value="DNA/RNA polymerases"/>
    <property type="match status" value="1"/>
</dbReference>
<sequence length="301" mass="34458">MIHKKGDKTDPANYRGITLINTITKIFTSWREIFGIFVDFQRAFDSVPHTLLWEKLYRLSLSTKFINTIKSLYNESSLQVKGMESKSNVFEVTEGVLQEEALSLDLFLLFIADIEHLFRSKGLYSLSINGLTDILMLLYADDTVIFAHSPIDLLRKLRMLEEYCDASGLTANKSKAKIVTFKAAERIRDCTPQYRMYKGSCLEIVKSYSYLGVNISTSTKGLIPLQTAISKAKCASGAAMSILARARYDSWEAYNKIFETMVESVFLYTFPAWNLWYRNSLEPVQTYFCKKLFKLSRNSAD</sequence>
<evidence type="ECO:0000259" key="1">
    <source>
        <dbReference type="PROSITE" id="PS50878"/>
    </source>
</evidence>
<evidence type="ECO:0000313" key="3">
    <source>
        <dbReference type="Proteomes" id="UP000786811"/>
    </source>
</evidence>
<dbReference type="Pfam" id="PF00078">
    <property type="entry name" value="RVT_1"/>
    <property type="match status" value="1"/>
</dbReference>
<evidence type="ECO:0000313" key="2">
    <source>
        <dbReference type="EMBL" id="CAG5100683.1"/>
    </source>
</evidence>
<name>A0A8J2MUC9_COTCN</name>
<organism evidence="2 3">
    <name type="scientific">Cotesia congregata</name>
    <name type="common">Parasitoid wasp</name>
    <name type="synonym">Apanteles congregatus</name>
    <dbReference type="NCBI Taxonomy" id="51543"/>
    <lineage>
        <taxon>Eukaryota</taxon>
        <taxon>Metazoa</taxon>
        <taxon>Ecdysozoa</taxon>
        <taxon>Arthropoda</taxon>
        <taxon>Hexapoda</taxon>
        <taxon>Insecta</taxon>
        <taxon>Pterygota</taxon>
        <taxon>Neoptera</taxon>
        <taxon>Endopterygota</taxon>
        <taxon>Hymenoptera</taxon>
        <taxon>Apocrita</taxon>
        <taxon>Ichneumonoidea</taxon>
        <taxon>Braconidae</taxon>
        <taxon>Microgastrinae</taxon>
        <taxon>Cotesia</taxon>
    </lineage>
</organism>
<dbReference type="EMBL" id="CAJNRD030001122">
    <property type="protein sequence ID" value="CAG5100683.1"/>
    <property type="molecule type" value="Genomic_DNA"/>
</dbReference>
<dbReference type="GO" id="GO:0003964">
    <property type="term" value="F:RNA-directed DNA polymerase activity"/>
    <property type="evidence" value="ECO:0007669"/>
    <property type="project" value="UniProtKB-KW"/>
</dbReference>
<dbReference type="Gene3D" id="3.30.70.270">
    <property type="match status" value="1"/>
</dbReference>
<keyword evidence="2" id="KW-0548">Nucleotidyltransferase</keyword>
<reference evidence="2" key="1">
    <citation type="submission" date="2021-04" db="EMBL/GenBank/DDBJ databases">
        <authorList>
            <person name="Chebbi M.A.C M."/>
        </authorList>
    </citation>
    <scope>NUCLEOTIDE SEQUENCE</scope>
</reference>
<dbReference type="CDD" id="cd01650">
    <property type="entry name" value="RT_nLTR_like"/>
    <property type="match status" value="1"/>
</dbReference>
<keyword evidence="2" id="KW-0808">Transferase</keyword>
<keyword evidence="2" id="KW-0695">RNA-directed DNA polymerase</keyword>
<protein>
    <submittedName>
        <fullName evidence="2">Similar to jockey\pol: RNA-directed DNA polymerase from mobile element jockey (Drosophila funebris)</fullName>
    </submittedName>
</protein>
<accession>A0A8J2MUC9</accession>
<keyword evidence="3" id="KW-1185">Reference proteome</keyword>
<comment type="caution">
    <text evidence="2">The sequence shown here is derived from an EMBL/GenBank/DDBJ whole genome shotgun (WGS) entry which is preliminary data.</text>
</comment>
<dbReference type="InterPro" id="IPR043128">
    <property type="entry name" value="Rev_trsase/Diguanyl_cyclase"/>
</dbReference>
<dbReference type="PANTHER" id="PTHR47027:SF20">
    <property type="entry name" value="REVERSE TRANSCRIPTASE-LIKE PROTEIN WITH RNA-DIRECTED DNA POLYMERASE DOMAIN"/>
    <property type="match status" value="1"/>
</dbReference>
<dbReference type="PANTHER" id="PTHR47027">
    <property type="entry name" value="REVERSE TRANSCRIPTASE DOMAIN-CONTAINING PROTEIN"/>
    <property type="match status" value="1"/>
</dbReference>
<dbReference type="Proteomes" id="UP000786811">
    <property type="component" value="Unassembled WGS sequence"/>
</dbReference>
<feature type="domain" description="Reverse transcriptase" evidence="1">
    <location>
        <begin position="1"/>
        <end position="215"/>
    </location>
</feature>
<dbReference type="InterPro" id="IPR000477">
    <property type="entry name" value="RT_dom"/>
</dbReference>
<dbReference type="OrthoDB" id="7697944at2759"/>
<proteinExistence type="predicted"/>
<gene>
    <name evidence="2" type="ORF">HICCMSTLAB_LOCUS9756</name>
</gene>
<dbReference type="InterPro" id="IPR043502">
    <property type="entry name" value="DNA/RNA_pol_sf"/>
</dbReference>